<evidence type="ECO:0000256" key="1">
    <source>
        <dbReference type="SAM" id="MobiDB-lite"/>
    </source>
</evidence>
<sequence length="656" mass="72789">MFKILGCVDVLDERMNLGLTWHDVAYLYECHRLGDEGYYLKSRNEDVRLISCLPVSNKTVKNDFLIASGEWFDGIHCPTRAGNPDKSHVAPRLSLVNVPALNYLLRSEIYVSEDGQLRAAHLVLGYQPLSSSFQAIGHAIRAGSPRLARIDVSKDGFLADHDLPPVVLPGVRNPYLAEQLPPPDEPGVAVQVEEEAESSRLSLEEEIDEFHFEEEVQQSPLAEFSDPEGERDRHSAVGAPSLVICSDDTSDEETEPMAGKGKSLKELLGSRGKGQSSKGPPPPQAKALPPVVPQGTLEPGLKVNPDLKKKRPVDTPEEGEVAAQPTKQQKTARAPRSRRGNSSESRDEESLADVRVTPRVWSPKLELEGVAIPYNASIREYNRGRAGYVAEALEQPLLLPRDMEAYRRFSQSEIFLSLKRDLAMITQQVFVAEEFCRSERNRTEAEIQARTEVEKTLGSLRHDHLILTNEFKESEHRRKSAESGLKSAETQAEDQRKELYSTQLNLVTEKQAVQDLKTALQKVEDELRRVKEEAQLIREATEAEKNAARQLGAEETEARLSEEVPEVCRDYCSISWAHALDAAGVPADSALRLPENIFYPQEIRANPDGAQVTSEQDLAAPDTALVPEITKSPAVDSVVEAPPPQPEQKEDPPVEA</sequence>
<dbReference type="OMA" id="FKESEHR"/>
<feature type="region of interest" description="Disordered" evidence="1">
    <location>
        <begin position="472"/>
        <end position="494"/>
    </location>
</feature>
<dbReference type="EMBL" id="LRBV02000010">
    <property type="status" value="NOT_ANNOTATED_CDS"/>
    <property type="molecule type" value="Genomic_DNA"/>
</dbReference>
<organism evidence="2 3">
    <name type="scientific">Quercus lobata</name>
    <name type="common">Valley oak</name>
    <dbReference type="NCBI Taxonomy" id="97700"/>
    <lineage>
        <taxon>Eukaryota</taxon>
        <taxon>Viridiplantae</taxon>
        <taxon>Streptophyta</taxon>
        <taxon>Embryophyta</taxon>
        <taxon>Tracheophyta</taxon>
        <taxon>Spermatophyta</taxon>
        <taxon>Magnoliopsida</taxon>
        <taxon>eudicotyledons</taxon>
        <taxon>Gunneridae</taxon>
        <taxon>Pentapetalae</taxon>
        <taxon>rosids</taxon>
        <taxon>fabids</taxon>
        <taxon>Fagales</taxon>
        <taxon>Fagaceae</taxon>
        <taxon>Quercus</taxon>
    </lineage>
</organism>
<reference evidence="2" key="2">
    <citation type="submission" date="2021-01" db="UniProtKB">
        <authorList>
            <consortium name="EnsemblPlants"/>
        </authorList>
    </citation>
    <scope>IDENTIFICATION</scope>
</reference>
<feature type="compositionally biased region" description="Basic and acidic residues" evidence="1">
    <location>
        <begin position="647"/>
        <end position="656"/>
    </location>
</feature>
<feature type="region of interest" description="Disordered" evidence="1">
    <location>
        <begin position="177"/>
        <end position="353"/>
    </location>
</feature>
<dbReference type="Proteomes" id="UP000594261">
    <property type="component" value="Chromosome 10"/>
</dbReference>
<name>A0A7N2MMV3_QUELO</name>
<dbReference type="AlphaFoldDB" id="A0A7N2MMV3"/>
<dbReference type="EnsemblPlants" id="QL10p003636:mrna">
    <property type="protein sequence ID" value="QL10p003636:mrna"/>
    <property type="gene ID" value="QL10p003636"/>
</dbReference>
<keyword evidence="3" id="KW-1185">Reference proteome</keyword>
<dbReference type="InParanoid" id="A0A7N2MMV3"/>
<accession>A0A7N2MMV3</accession>
<feature type="region of interest" description="Disordered" evidence="1">
    <location>
        <begin position="629"/>
        <end position="656"/>
    </location>
</feature>
<protein>
    <submittedName>
        <fullName evidence="2">Uncharacterized protein</fullName>
    </submittedName>
</protein>
<evidence type="ECO:0000313" key="3">
    <source>
        <dbReference type="Proteomes" id="UP000594261"/>
    </source>
</evidence>
<dbReference type="Gramene" id="QL10p003636:mrna">
    <property type="protein sequence ID" value="QL10p003636:mrna"/>
    <property type="gene ID" value="QL10p003636"/>
</dbReference>
<reference evidence="2 3" key="1">
    <citation type="journal article" date="2016" name="G3 (Bethesda)">
        <title>First Draft Assembly and Annotation of the Genome of a California Endemic Oak Quercus lobata Nee (Fagaceae).</title>
        <authorList>
            <person name="Sork V.L."/>
            <person name="Fitz-Gibbon S.T."/>
            <person name="Puiu D."/>
            <person name="Crepeau M."/>
            <person name="Gugger P.F."/>
            <person name="Sherman R."/>
            <person name="Stevens K."/>
            <person name="Langley C.H."/>
            <person name="Pellegrini M."/>
            <person name="Salzberg S.L."/>
        </authorList>
    </citation>
    <scope>NUCLEOTIDE SEQUENCE [LARGE SCALE GENOMIC DNA]</scope>
    <source>
        <strain evidence="2 3">cv. SW786</strain>
    </source>
</reference>
<proteinExistence type="predicted"/>
<evidence type="ECO:0000313" key="2">
    <source>
        <dbReference type="EnsemblPlants" id="QL10p003636:mrna"/>
    </source>
</evidence>